<evidence type="ECO:0000313" key="2">
    <source>
        <dbReference type="Proteomes" id="UP000828941"/>
    </source>
</evidence>
<reference evidence="1 2" key="1">
    <citation type="journal article" date="2022" name="DNA Res.">
        <title>Chromosomal-level genome assembly of the orchid tree Bauhinia variegata (Leguminosae; Cercidoideae) supports the allotetraploid origin hypothesis of Bauhinia.</title>
        <authorList>
            <person name="Zhong Y."/>
            <person name="Chen Y."/>
            <person name="Zheng D."/>
            <person name="Pang J."/>
            <person name="Liu Y."/>
            <person name="Luo S."/>
            <person name="Meng S."/>
            <person name="Qian L."/>
            <person name="Wei D."/>
            <person name="Dai S."/>
            <person name="Zhou R."/>
        </authorList>
    </citation>
    <scope>NUCLEOTIDE SEQUENCE [LARGE SCALE GENOMIC DNA]</scope>
    <source>
        <strain evidence="1">BV-YZ2020</strain>
    </source>
</reference>
<keyword evidence="2" id="KW-1185">Reference proteome</keyword>
<organism evidence="1 2">
    <name type="scientific">Bauhinia variegata</name>
    <name type="common">Purple orchid tree</name>
    <name type="synonym">Phanera variegata</name>
    <dbReference type="NCBI Taxonomy" id="167791"/>
    <lineage>
        <taxon>Eukaryota</taxon>
        <taxon>Viridiplantae</taxon>
        <taxon>Streptophyta</taxon>
        <taxon>Embryophyta</taxon>
        <taxon>Tracheophyta</taxon>
        <taxon>Spermatophyta</taxon>
        <taxon>Magnoliopsida</taxon>
        <taxon>eudicotyledons</taxon>
        <taxon>Gunneridae</taxon>
        <taxon>Pentapetalae</taxon>
        <taxon>rosids</taxon>
        <taxon>fabids</taxon>
        <taxon>Fabales</taxon>
        <taxon>Fabaceae</taxon>
        <taxon>Cercidoideae</taxon>
        <taxon>Cercideae</taxon>
        <taxon>Bauhiniinae</taxon>
        <taxon>Bauhinia</taxon>
    </lineage>
</organism>
<accession>A0ACB9KNZ7</accession>
<comment type="caution">
    <text evidence="1">The sequence shown here is derived from an EMBL/GenBank/DDBJ whole genome shotgun (WGS) entry which is preliminary data.</text>
</comment>
<proteinExistence type="predicted"/>
<dbReference type="Proteomes" id="UP000828941">
    <property type="component" value="Chromosome 13"/>
</dbReference>
<sequence length="1193" mass="134348">MRQRQPKSAEDVRSDDKLPKVNWLQHAGAHDNFSCQNKFLSSNFLFSLPTQKPCSQEATDGGFVVGQSQNIPRLQKAQVEKAWHALSSLQISCRSYTKPGKTVQITPPLHEDGRINSFQKASENDRCYPNLQNHKLVCENNVESNQYSSSNAKPGDEGNNSLRYSDDTRTPTVNNHCSLVLDGSANIRTNYTGLNKDSTKCMAGDIDDDDDDFLENIDVDQIVENYQSSCTPQSPVSKFPPITPALDKNKFAGQEENCLPPELCSDCIHGYKVWLCPEAANHLQEFKDNLIAISNELLDNGDNLDPTEIARLRQDRSQLNKQIQQLERYLQSSNLDGERQKSHFSASAAPPASFLFETPHQSVPRSGPVRYDNQVYMGNEPYGSFSAADKYGMSAGPVEREAYIPKIIDVNYIEGSGDERWRSQNFPWTKKLEANNKKVFGNHSFRPNQREVINATMSGCDVFVLMPTGGGKSLTYQLPALVCPGITLVISPLVSLIQDQIMHLLQANIPAAYLSANMEWTEQQEILRELNSDYCKYKLLYVTPEKVAKSDALLRQLDSLYVRELLARIVIDEAHCVSQWGHDFRPDYQGLGILKQKFPNTPVLALTATATASVKEDVVQALGLVNCIIFRQSFNRSNLWYSVIPKTKKCLEDIDKFIRENHFDECGIIYCLSRMDCEKVAEKLQEYGHKAAFYHGSMDPAQRAFVQKQWSKDEINIICATVAFGMGINKPDVRFVIHHSLPKSIEGYHQECGRAGRDGQRSSCVLYYSYSDYIRVKHMLSQGSIEQSPLTGYGRANMTNSGRILETNTENLLRMVSFCENDVDCRRLLQLAHFGEKFDSATCKKTCDNCLKIKSFIEKDVTETAKQLVELVKLTGQHFSSSHILEVYRGSLNQFVKKHRHETVRLHGAGKHLAKGEASRVLHYLVVEDFLVEDVKKNDIYGSVSSILKVNEAKVRNLFGGQRIILRFPSSVKAPKQGKPEVTPAKGSLTSGKLCLPQIDTPVQPQREKDLDLSAKLYSALRMLRTALVREAGEGVMAYHIFGNATLQQISKRIPRTKEELLDINGIGKAKISKYGDRVLETIEKTLEEYYVHGKNSSGSNESTDSAKRRREALGDLNAKLEDDDLINGTNCSKRRTLKKPNRKTEVHDSAEEDFYVDCIDDDLDFDKLEDDALDKMTIKNALGRVLPQWTSS</sequence>
<protein>
    <submittedName>
        <fullName evidence="1">Uncharacterized protein</fullName>
    </submittedName>
</protein>
<dbReference type="EMBL" id="CM039438">
    <property type="protein sequence ID" value="KAI4298979.1"/>
    <property type="molecule type" value="Genomic_DNA"/>
</dbReference>
<gene>
    <name evidence="1" type="ORF">L6164_032481</name>
</gene>
<name>A0ACB9KNZ7_BAUVA</name>
<evidence type="ECO:0000313" key="1">
    <source>
        <dbReference type="EMBL" id="KAI4298979.1"/>
    </source>
</evidence>